<dbReference type="PANTHER" id="PTHR42978">
    <property type="entry name" value="QUORUM-QUENCHING LACTONASE YTNP-RELATED-RELATED"/>
    <property type="match status" value="1"/>
</dbReference>
<proteinExistence type="inferred from homology"/>
<keyword evidence="3" id="KW-0479">Metal-binding</keyword>
<keyword evidence="5" id="KW-0862">Zinc</keyword>
<protein>
    <submittedName>
        <fullName evidence="7">Zn-dependent hydrolase, glyoxylase</fullName>
    </submittedName>
</protein>
<gene>
    <name evidence="7" type="ORF">PL8927_590041</name>
</gene>
<keyword evidence="4 7" id="KW-0378">Hydrolase</keyword>
<dbReference type="AlphaFoldDB" id="A0A7Z9DZ95"/>
<evidence type="ECO:0000256" key="5">
    <source>
        <dbReference type="ARBA" id="ARBA00022833"/>
    </source>
</evidence>
<sequence length="270" mass="30684">MVEITFLKAGYCTHPEAMVLPGSSWKSMVFPALFALIDHPMGLILFDTGYSERFYQETQHLPQKLYAWLTPVYLEPQESAIYQLKLLGIQPKDIKYIIISHFHADHIGGLKDFPKAEFICFQSGYNAIKNKQGLSALKAGFLAGLMPENFEDLVIFVENSNKIKLPNNFAPFDQGFDLFGDGRLIAIELPGHAVGQLGLYLTDNSGQQYFLIADACWLSRAYQELIYPQRIADLLFADKRAYRQTLKKINQLYRNNPDLKIVPSHSSIKD</sequence>
<dbReference type="InterPro" id="IPR036866">
    <property type="entry name" value="RibonucZ/Hydroxyglut_hydro"/>
</dbReference>
<dbReference type="Pfam" id="PF00753">
    <property type="entry name" value="Lactamase_B"/>
    <property type="match status" value="1"/>
</dbReference>
<dbReference type="GO" id="GO:0046872">
    <property type="term" value="F:metal ion binding"/>
    <property type="evidence" value="ECO:0007669"/>
    <property type="project" value="UniProtKB-KW"/>
</dbReference>
<dbReference type="OrthoDB" id="333278at2"/>
<keyword evidence="8" id="KW-1185">Reference proteome</keyword>
<dbReference type="InterPro" id="IPR001279">
    <property type="entry name" value="Metallo-B-lactamas"/>
</dbReference>
<name>A0A7Z9DZ95_9CYAN</name>
<evidence type="ECO:0000256" key="1">
    <source>
        <dbReference type="ARBA" id="ARBA00001947"/>
    </source>
</evidence>
<dbReference type="GO" id="GO:0016787">
    <property type="term" value="F:hydrolase activity"/>
    <property type="evidence" value="ECO:0007669"/>
    <property type="project" value="UniProtKB-KW"/>
</dbReference>
<dbReference type="SMART" id="SM00849">
    <property type="entry name" value="Lactamase_B"/>
    <property type="match status" value="1"/>
</dbReference>
<dbReference type="CDD" id="cd07730">
    <property type="entry name" value="metallo-hydrolase-like_MBL-fold"/>
    <property type="match status" value="1"/>
</dbReference>
<dbReference type="SUPFAM" id="SSF56281">
    <property type="entry name" value="Metallo-hydrolase/oxidoreductase"/>
    <property type="match status" value="1"/>
</dbReference>
<evidence type="ECO:0000256" key="3">
    <source>
        <dbReference type="ARBA" id="ARBA00022723"/>
    </source>
</evidence>
<dbReference type="RefSeq" id="WP_083621058.1">
    <property type="nucleotide sequence ID" value="NZ_LR734868.1"/>
</dbReference>
<organism evidence="7 8">
    <name type="scientific">Planktothrix serta PCC 8927</name>
    <dbReference type="NCBI Taxonomy" id="671068"/>
    <lineage>
        <taxon>Bacteria</taxon>
        <taxon>Bacillati</taxon>
        <taxon>Cyanobacteriota</taxon>
        <taxon>Cyanophyceae</taxon>
        <taxon>Oscillatoriophycideae</taxon>
        <taxon>Oscillatoriales</taxon>
        <taxon>Microcoleaceae</taxon>
        <taxon>Planktothrix</taxon>
    </lineage>
</organism>
<reference evidence="7" key="1">
    <citation type="submission" date="2019-10" db="EMBL/GenBank/DDBJ databases">
        <authorList>
            <consortium name="Genoscope - CEA"/>
            <person name="William W."/>
        </authorList>
    </citation>
    <scope>NUCLEOTIDE SEQUENCE [LARGE SCALE GENOMIC DNA]</scope>
    <source>
        <strain evidence="7">BBR_PRJEB10992</strain>
    </source>
</reference>
<evidence type="ECO:0000259" key="6">
    <source>
        <dbReference type="SMART" id="SM00849"/>
    </source>
</evidence>
<dbReference type="Gene3D" id="3.60.15.10">
    <property type="entry name" value="Ribonuclease Z/Hydroxyacylglutathione hydrolase-like"/>
    <property type="match status" value="1"/>
</dbReference>
<accession>A0A7Z9DZ95</accession>
<evidence type="ECO:0000256" key="2">
    <source>
        <dbReference type="ARBA" id="ARBA00007749"/>
    </source>
</evidence>
<dbReference type="EMBL" id="CZCU02000134">
    <property type="protein sequence ID" value="VXD17304.1"/>
    <property type="molecule type" value="Genomic_DNA"/>
</dbReference>
<comment type="similarity">
    <text evidence="2">Belongs to the metallo-beta-lactamase superfamily.</text>
</comment>
<comment type="cofactor">
    <cofactor evidence="1">
        <name>Zn(2+)</name>
        <dbReference type="ChEBI" id="CHEBI:29105"/>
    </cofactor>
</comment>
<dbReference type="InterPro" id="IPR051013">
    <property type="entry name" value="MBL_superfamily_lactonases"/>
</dbReference>
<evidence type="ECO:0000256" key="4">
    <source>
        <dbReference type="ARBA" id="ARBA00022801"/>
    </source>
</evidence>
<evidence type="ECO:0000313" key="8">
    <source>
        <dbReference type="Proteomes" id="UP000184550"/>
    </source>
</evidence>
<dbReference type="Proteomes" id="UP000184550">
    <property type="component" value="Unassembled WGS sequence"/>
</dbReference>
<dbReference type="PANTHER" id="PTHR42978:SF2">
    <property type="entry name" value="102 KBASES UNSTABLE REGION: FROM 1 TO 119443"/>
    <property type="match status" value="1"/>
</dbReference>
<comment type="caution">
    <text evidence="7">The sequence shown here is derived from an EMBL/GenBank/DDBJ whole genome shotgun (WGS) entry which is preliminary data.</text>
</comment>
<evidence type="ECO:0000313" key="7">
    <source>
        <dbReference type="EMBL" id="VXD17304.1"/>
    </source>
</evidence>
<feature type="domain" description="Metallo-beta-lactamase" evidence="6">
    <location>
        <begin position="31"/>
        <end position="265"/>
    </location>
</feature>